<evidence type="ECO:0000313" key="11">
    <source>
        <dbReference type="Proteomes" id="UP001212152"/>
    </source>
</evidence>
<comment type="similarity">
    <text evidence="2">Belongs to the glycosyltransferase 92 family.</text>
</comment>
<dbReference type="PANTHER" id="PTHR21461">
    <property type="entry name" value="GLYCOSYLTRANSFERASE FAMILY 92 PROTEIN"/>
    <property type="match status" value="1"/>
</dbReference>
<dbReference type="GO" id="GO:0016757">
    <property type="term" value="F:glycosyltransferase activity"/>
    <property type="evidence" value="ECO:0007669"/>
    <property type="project" value="UniProtKB-KW"/>
</dbReference>
<gene>
    <name evidence="10" type="ORF">HDU87_000321</name>
</gene>
<evidence type="ECO:0008006" key="12">
    <source>
        <dbReference type="Google" id="ProtNLM"/>
    </source>
</evidence>
<comment type="caution">
    <text evidence="10">The sequence shown here is derived from an EMBL/GenBank/DDBJ whole genome shotgun (WGS) entry which is preliminary data.</text>
</comment>
<evidence type="ECO:0000256" key="1">
    <source>
        <dbReference type="ARBA" id="ARBA00004167"/>
    </source>
</evidence>
<feature type="compositionally biased region" description="Pro residues" evidence="8">
    <location>
        <begin position="92"/>
        <end position="109"/>
    </location>
</feature>
<dbReference type="EMBL" id="JADGJQ010000010">
    <property type="protein sequence ID" value="KAJ3181983.1"/>
    <property type="molecule type" value="Genomic_DNA"/>
</dbReference>
<keyword evidence="4" id="KW-0808">Transferase</keyword>
<name>A0AAD5XPR1_9FUNG</name>
<organism evidence="10 11">
    <name type="scientific">Geranomyces variabilis</name>
    <dbReference type="NCBI Taxonomy" id="109894"/>
    <lineage>
        <taxon>Eukaryota</taxon>
        <taxon>Fungi</taxon>
        <taxon>Fungi incertae sedis</taxon>
        <taxon>Chytridiomycota</taxon>
        <taxon>Chytridiomycota incertae sedis</taxon>
        <taxon>Chytridiomycetes</taxon>
        <taxon>Spizellomycetales</taxon>
        <taxon>Powellomycetaceae</taxon>
        <taxon>Geranomyces</taxon>
    </lineage>
</organism>
<reference evidence="10" key="1">
    <citation type="submission" date="2020-05" db="EMBL/GenBank/DDBJ databases">
        <title>Phylogenomic resolution of chytrid fungi.</title>
        <authorList>
            <person name="Stajich J.E."/>
            <person name="Amses K."/>
            <person name="Simmons R."/>
            <person name="Seto K."/>
            <person name="Myers J."/>
            <person name="Bonds A."/>
            <person name="Quandt C.A."/>
            <person name="Barry K."/>
            <person name="Liu P."/>
            <person name="Grigoriev I."/>
            <person name="Longcore J.E."/>
            <person name="James T.Y."/>
        </authorList>
    </citation>
    <scope>NUCLEOTIDE SEQUENCE</scope>
    <source>
        <strain evidence="10">JEL0379</strain>
    </source>
</reference>
<keyword evidence="3" id="KW-0328">Glycosyltransferase</keyword>
<dbReference type="Proteomes" id="UP001212152">
    <property type="component" value="Unassembled WGS sequence"/>
</dbReference>
<dbReference type="GO" id="GO:0016020">
    <property type="term" value="C:membrane"/>
    <property type="evidence" value="ECO:0007669"/>
    <property type="project" value="UniProtKB-SubCell"/>
</dbReference>
<keyword evidence="6 9" id="KW-1133">Transmembrane helix</keyword>
<keyword evidence="11" id="KW-1185">Reference proteome</keyword>
<evidence type="ECO:0000256" key="6">
    <source>
        <dbReference type="ARBA" id="ARBA00022989"/>
    </source>
</evidence>
<feature type="transmembrane region" description="Helical" evidence="9">
    <location>
        <begin position="15"/>
        <end position="32"/>
    </location>
</feature>
<comment type="subcellular location">
    <subcellularLocation>
        <location evidence="1">Membrane</location>
        <topology evidence="1">Single-pass membrane protein</topology>
    </subcellularLocation>
</comment>
<dbReference type="AlphaFoldDB" id="A0AAD5XPR1"/>
<evidence type="ECO:0000256" key="9">
    <source>
        <dbReference type="SAM" id="Phobius"/>
    </source>
</evidence>
<evidence type="ECO:0000256" key="5">
    <source>
        <dbReference type="ARBA" id="ARBA00022692"/>
    </source>
</evidence>
<keyword evidence="5 9" id="KW-0812">Transmembrane</keyword>
<feature type="region of interest" description="Disordered" evidence="8">
    <location>
        <begin position="83"/>
        <end position="110"/>
    </location>
</feature>
<proteinExistence type="inferred from homology"/>
<evidence type="ECO:0000313" key="10">
    <source>
        <dbReference type="EMBL" id="KAJ3181983.1"/>
    </source>
</evidence>
<evidence type="ECO:0000256" key="8">
    <source>
        <dbReference type="SAM" id="MobiDB-lite"/>
    </source>
</evidence>
<sequence>MHGHGKRRPLSSPRVLLQLLALAALVSLFIIYRFNDRNKRTSVVAAGQTPTSQHEKSVLEQKQQHEQHLTLALLAQAVSGTPTPTLESLPPIITPSAPPGPPPPPPPPPRRPEYVAICLAVRGQKPDLPEWFIHHYYHLNISRFYVMDDGTMPPLSDTPGWGIPRTAITFDYFTPQTRAKEFQQLHAYNECARKYGERHKWLAFIDADEYLEVQKKTTSLESFLGGFDNDTTIGAVGVNWQVHTSSGLAKRPLTSHRKTFTTCIQDDPTQDNMHVKAIVKTPYYDYARNAHAFALRNGARTVGENGDTIPWAFRAPITRDRIGLHHYVLNSKQEYQEKLDRGNGMGSPKNMGFWDHIEGMPTFECDSMAKYEP</sequence>
<accession>A0AAD5XPR1</accession>
<evidence type="ECO:0000256" key="7">
    <source>
        <dbReference type="ARBA" id="ARBA00023136"/>
    </source>
</evidence>
<evidence type="ECO:0000256" key="2">
    <source>
        <dbReference type="ARBA" id="ARBA00007647"/>
    </source>
</evidence>
<dbReference type="PANTHER" id="PTHR21461:SF69">
    <property type="entry name" value="GLYCOSYLTRANSFERASE FAMILY 92 PROTEIN"/>
    <property type="match status" value="1"/>
</dbReference>
<evidence type="ECO:0000256" key="4">
    <source>
        <dbReference type="ARBA" id="ARBA00022679"/>
    </source>
</evidence>
<dbReference type="Pfam" id="PF01697">
    <property type="entry name" value="Glyco_transf_92"/>
    <property type="match status" value="1"/>
</dbReference>
<keyword evidence="7 9" id="KW-0472">Membrane</keyword>
<evidence type="ECO:0000256" key="3">
    <source>
        <dbReference type="ARBA" id="ARBA00022676"/>
    </source>
</evidence>
<dbReference type="GO" id="GO:0005737">
    <property type="term" value="C:cytoplasm"/>
    <property type="evidence" value="ECO:0007669"/>
    <property type="project" value="TreeGrafter"/>
</dbReference>
<protein>
    <recommendedName>
        <fullName evidence="12">Glycosyltransferase family 92 protein</fullName>
    </recommendedName>
</protein>
<dbReference type="InterPro" id="IPR008166">
    <property type="entry name" value="Glyco_transf_92"/>
</dbReference>